<dbReference type="STRING" id="182217.HCW_00410"/>
<dbReference type="PANTHER" id="PTHR36504">
    <property type="entry name" value="LIPOPOLYSACCHARIDE EXPORT SYSTEM PROTEIN LPTA"/>
    <property type="match status" value="1"/>
</dbReference>
<keyword evidence="2 5" id="KW-0732">Signal</keyword>
<dbReference type="AlphaFoldDB" id="I0EKA8"/>
<dbReference type="EMBL" id="CP003479">
    <property type="protein sequence ID" value="AFI03377.1"/>
    <property type="molecule type" value="Genomic_DNA"/>
</dbReference>
<feature type="chain" id="PRO_5003625811" description="Organic solvent tolerance-like N-terminal domain-containing protein" evidence="5">
    <location>
        <begin position="21"/>
        <end position="202"/>
    </location>
</feature>
<dbReference type="Gene3D" id="2.60.450.10">
    <property type="entry name" value="Lipopolysaccharide (LPS) transport protein A like domain"/>
    <property type="match status" value="1"/>
</dbReference>
<keyword evidence="1" id="KW-0813">Transport</keyword>
<dbReference type="PANTHER" id="PTHR36504:SF1">
    <property type="entry name" value="LIPOPOLYSACCHARIDE EXPORT SYSTEM PROTEIN LPTA"/>
    <property type="match status" value="1"/>
</dbReference>
<keyword evidence="3" id="KW-0574">Periplasm</keyword>
<dbReference type="Pfam" id="PF03968">
    <property type="entry name" value="LptD_N"/>
    <property type="match status" value="1"/>
</dbReference>
<organism evidence="7 8">
    <name type="scientific">Helicobacter cetorum (strain ATCC BAA-429 / MIT 00-7128)</name>
    <dbReference type="NCBI Taxonomy" id="182217"/>
    <lineage>
        <taxon>Bacteria</taxon>
        <taxon>Pseudomonadati</taxon>
        <taxon>Campylobacterota</taxon>
        <taxon>Epsilonproteobacteria</taxon>
        <taxon>Campylobacterales</taxon>
        <taxon>Helicobacteraceae</taxon>
        <taxon>Helicobacter</taxon>
    </lineage>
</organism>
<evidence type="ECO:0000256" key="5">
    <source>
        <dbReference type="SAM" id="SignalP"/>
    </source>
</evidence>
<dbReference type="GO" id="GO:0015920">
    <property type="term" value="P:lipopolysaccharide transport"/>
    <property type="evidence" value="ECO:0007669"/>
    <property type="project" value="InterPro"/>
</dbReference>
<evidence type="ECO:0000256" key="2">
    <source>
        <dbReference type="ARBA" id="ARBA00022729"/>
    </source>
</evidence>
<gene>
    <name evidence="7" type="ordered locus">HCW_00410</name>
</gene>
<dbReference type="GO" id="GO:0017089">
    <property type="term" value="F:glycolipid transfer activity"/>
    <property type="evidence" value="ECO:0007669"/>
    <property type="project" value="TreeGrafter"/>
</dbReference>
<reference evidence="8" key="1">
    <citation type="submission" date="2012-04" db="EMBL/GenBank/DDBJ databases">
        <title>Complete genome sequence of Helicobacter cetorum strain MIT 00-7128.</title>
        <authorList>
            <person name="Kersulyte D."/>
            <person name="Berg D.E."/>
        </authorList>
    </citation>
    <scope>NUCLEOTIDE SEQUENCE [LARGE SCALE GENOMIC DNA]</scope>
    <source>
        <strain evidence="8">MIT 00-7128</strain>
    </source>
</reference>
<keyword evidence="8" id="KW-1185">Reference proteome</keyword>
<dbReference type="InterPro" id="IPR005653">
    <property type="entry name" value="OstA-like_N"/>
</dbReference>
<dbReference type="NCBIfam" id="TIGR03002">
    <property type="entry name" value="outer_YhbN_LptA"/>
    <property type="match status" value="1"/>
</dbReference>
<dbReference type="InterPro" id="IPR014340">
    <property type="entry name" value="LptA"/>
</dbReference>
<dbReference type="eggNOG" id="COG1934">
    <property type="taxonomic scope" value="Bacteria"/>
</dbReference>
<protein>
    <recommendedName>
        <fullName evidence="6">Organic solvent tolerance-like N-terminal domain-containing protein</fullName>
    </recommendedName>
</protein>
<dbReference type="Proteomes" id="UP000005010">
    <property type="component" value="Chromosome"/>
</dbReference>
<evidence type="ECO:0000256" key="4">
    <source>
        <dbReference type="SAM" id="MobiDB-lite"/>
    </source>
</evidence>
<evidence type="ECO:0000313" key="8">
    <source>
        <dbReference type="Proteomes" id="UP000005010"/>
    </source>
</evidence>
<evidence type="ECO:0000256" key="3">
    <source>
        <dbReference type="ARBA" id="ARBA00022764"/>
    </source>
</evidence>
<dbReference type="InterPro" id="IPR052037">
    <property type="entry name" value="LPS_export_LptA"/>
</dbReference>
<dbReference type="PATRIC" id="fig|182217.3.peg.88"/>
<evidence type="ECO:0000256" key="1">
    <source>
        <dbReference type="ARBA" id="ARBA00022448"/>
    </source>
</evidence>
<feature type="domain" description="Organic solvent tolerance-like N-terminal" evidence="6">
    <location>
        <begin position="35"/>
        <end position="146"/>
    </location>
</feature>
<dbReference type="GO" id="GO:0009279">
    <property type="term" value="C:cell outer membrane"/>
    <property type="evidence" value="ECO:0007669"/>
    <property type="project" value="TreeGrafter"/>
</dbReference>
<evidence type="ECO:0000313" key="7">
    <source>
        <dbReference type="EMBL" id="AFI03377.1"/>
    </source>
</evidence>
<accession>I0EKA8</accession>
<sequence>MRLVLLLGVLLGLLSNALIAEPQKKGLLAKKERLEITGNKFVAQDKTKMAIIQGNVQIKKGKDRLFADKVSVFLNDKNRPQRYEATKNVRFIIFTEDNREIQGSADKLIYNALSGEYRLIKNAIVKEIGKSNTITGDEIILNKTKGYADVLGSENHPAKFIFDIEDINEENRKAKLKQNAKKTTQTKKPSQELNQKSNKEKP</sequence>
<dbReference type="GO" id="GO:0001530">
    <property type="term" value="F:lipopolysaccharide binding"/>
    <property type="evidence" value="ECO:0007669"/>
    <property type="project" value="InterPro"/>
</dbReference>
<evidence type="ECO:0000259" key="6">
    <source>
        <dbReference type="Pfam" id="PF03968"/>
    </source>
</evidence>
<feature type="region of interest" description="Disordered" evidence="4">
    <location>
        <begin position="175"/>
        <end position="202"/>
    </location>
</feature>
<name>I0EKA8_HELC0</name>
<feature type="signal peptide" evidence="5">
    <location>
        <begin position="1"/>
        <end position="20"/>
    </location>
</feature>
<dbReference type="HOGENOM" id="CLU_112840_0_0_7"/>
<dbReference type="GO" id="GO:0030288">
    <property type="term" value="C:outer membrane-bounded periplasmic space"/>
    <property type="evidence" value="ECO:0007669"/>
    <property type="project" value="TreeGrafter"/>
</dbReference>
<dbReference type="KEGG" id="hce:HCW_00410"/>
<proteinExistence type="predicted"/>